<dbReference type="EMBL" id="LNYW01000044">
    <property type="protein sequence ID" value="KTD60502.1"/>
    <property type="molecule type" value="Genomic_DNA"/>
</dbReference>
<feature type="signal peptide" evidence="1">
    <location>
        <begin position="1"/>
        <end position="23"/>
    </location>
</feature>
<dbReference type="GO" id="GO:0042597">
    <property type="term" value="C:periplasmic space"/>
    <property type="evidence" value="ECO:0007669"/>
    <property type="project" value="InterPro"/>
</dbReference>
<evidence type="ECO:0000313" key="3">
    <source>
        <dbReference type="Proteomes" id="UP000054600"/>
    </source>
</evidence>
<keyword evidence="1" id="KW-0732">Signal</keyword>
<organism evidence="2 3">
    <name type="scientific">Legionella shakespearei DSM 23087</name>
    <dbReference type="NCBI Taxonomy" id="1122169"/>
    <lineage>
        <taxon>Bacteria</taxon>
        <taxon>Pseudomonadati</taxon>
        <taxon>Pseudomonadota</taxon>
        <taxon>Gammaproteobacteria</taxon>
        <taxon>Legionellales</taxon>
        <taxon>Legionellaceae</taxon>
        <taxon>Legionella</taxon>
    </lineage>
</organism>
<dbReference type="eggNOG" id="COG3678">
    <property type="taxonomic scope" value="Bacteria"/>
</dbReference>
<evidence type="ECO:0000313" key="2">
    <source>
        <dbReference type="EMBL" id="KTD60502.1"/>
    </source>
</evidence>
<name>A0A0W0YVG2_9GAMM</name>
<feature type="chain" id="PRO_5006917990" evidence="1">
    <location>
        <begin position="24"/>
        <end position="147"/>
    </location>
</feature>
<evidence type="ECO:0000256" key="1">
    <source>
        <dbReference type="SAM" id="SignalP"/>
    </source>
</evidence>
<dbReference type="Proteomes" id="UP000054600">
    <property type="component" value="Unassembled WGS sequence"/>
</dbReference>
<dbReference type="OrthoDB" id="5652263at2"/>
<proteinExistence type="predicted"/>
<dbReference type="AlphaFoldDB" id="A0A0W0YVG2"/>
<accession>A0A0W0YVG2</accession>
<keyword evidence="3" id="KW-1185">Reference proteome</keyword>
<dbReference type="PATRIC" id="fig|1122169.6.peg.1839"/>
<sequence>MYKKFLWIVAFALSFGLSQSAFSDSWGCGEGMKSMLQSLKLDSDQKDKIKPILDQLGSGMKDFGKQMGDLDTQINQQLDSDKIDQSAIDGLVDQKAKLIGNMIKAKMAAKAQIFAILTPDQKKSLQGMMKKLDDKIAAKFKSCHKDD</sequence>
<dbReference type="Pfam" id="PF07813">
    <property type="entry name" value="LTXXQ"/>
    <property type="match status" value="1"/>
</dbReference>
<comment type="caution">
    <text evidence="2">The sequence shown here is derived from an EMBL/GenBank/DDBJ whole genome shotgun (WGS) entry which is preliminary data.</text>
</comment>
<gene>
    <name evidence="2" type="ORF">Lsha_1598</name>
</gene>
<dbReference type="CDD" id="cd09916">
    <property type="entry name" value="CpxP_like"/>
    <property type="match status" value="1"/>
</dbReference>
<dbReference type="InterPro" id="IPR012899">
    <property type="entry name" value="LTXXQ"/>
</dbReference>
<dbReference type="Gene3D" id="1.20.120.1490">
    <property type="match status" value="1"/>
</dbReference>
<dbReference type="RefSeq" id="WP_018577223.1">
    <property type="nucleotide sequence ID" value="NZ_KB892397.1"/>
</dbReference>
<reference evidence="2 3" key="1">
    <citation type="submission" date="2015-11" db="EMBL/GenBank/DDBJ databases">
        <title>Genomic analysis of 38 Legionella species identifies large and diverse effector repertoires.</title>
        <authorList>
            <person name="Burstein D."/>
            <person name="Amaro F."/>
            <person name="Zusman T."/>
            <person name="Lifshitz Z."/>
            <person name="Cohen O."/>
            <person name="Gilbert J.A."/>
            <person name="Pupko T."/>
            <person name="Shuman H.A."/>
            <person name="Segal G."/>
        </authorList>
    </citation>
    <scope>NUCLEOTIDE SEQUENCE [LARGE SCALE GENOMIC DNA]</scope>
    <source>
        <strain evidence="2 3">ATCC 49655</strain>
    </source>
</reference>
<protein>
    <submittedName>
        <fullName evidence="2">16 kD immunogenic protein</fullName>
    </submittedName>
</protein>